<keyword evidence="2" id="KW-1185">Reference proteome</keyword>
<reference evidence="1 2" key="1">
    <citation type="journal article" date="2012" name="J. Bacteriol.">
        <title>Complete Genome Sequence of Paenibacillus mucilaginosus 3016, a Bacterium Functional as Microbial Fertilizer.</title>
        <authorList>
            <person name="Ma M."/>
            <person name="Wang Z."/>
            <person name="Li L."/>
            <person name="Jiang X."/>
            <person name="Guan D."/>
            <person name="Cao F."/>
            <person name="Chen H."/>
            <person name="Wang X."/>
            <person name="Shen D."/>
            <person name="Du B."/>
            <person name="Li J."/>
        </authorList>
    </citation>
    <scope>NUCLEOTIDE SEQUENCE [LARGE SCALE GENOMIC DNA]</scope>
    <source>
        <strain evidence="1 2">3016</strain>
    </source>
</reference>
<dbReference type="EMBL" id="CP003235">
    <property type="protein sequence ID" value="AFC33290.1"/>
    <property type="molecule type" value="Genomic_DNA"/>
</dbReference>
<sequence>MSLRVNRIFMGARHRRGGGEAGVMKDVVASPM</sequence>
<dbReference type="AlphaFoldDB" id="H6NMC8"/>
<evidence type="ECO:0000313" key="2">
    <source>
        <dbReference type="Proteomes" id="UP000007523"/>
    </source>
</evidence>
<organism evidence="1 2">
    <name type="scientific">Paenibacillus mucilaginosus 3016</name>
    <dbReference type="NCBI Taxonomy" id="1116391"/>
    <lineage>
        <taxon>Bacteria</taxon>
        <taxon>Bacillati</taxon>
        <taxon>Bacillota</taxon>
        <taxon>Bacilli</taxon>
        <taxon>Bacillales</taxon>
        <taxon>Paenibacillaceae</taxon>
        <taxon>Paenibacillus</taxon>
    </lineage>
</organism>
<name>H6NMC8_9BACL</name>
<dbReference type="KEGG" id="pmq:PM3016_6679"/>
<dbReference type="Proteomes" id="UP000007523">
    <property type="component" value="Chromosome"/>
</dbReference>
<protein>
    <submittedName>
        <fullName evidence="1">Uncharacterized protein</fullName>
    </submittedName>
</protein>
<gene>
    <name evidence="1" type="ORF">PM3016_6679</name>
</gene>
<proteinExistence type="predicted"/>
<dbReference type="HOGENOM" id="CLU_3390551_0_0_9"/>
<evidence type="ECO:0000313" key="1">
    <source>
        <dbReference type="EMBL" id="AFC33290.1"/>
    </source>
</evidence>
<accession>H6NMC8</accession>